<reference evidence="1" key="1">
    <citation type="submission" date="2022-06" db="EMBL/GenBank/DDBJ databases">
        <title>Physiological and biochemical characterization and genomic elucidation of a strain of the genus Ensifer adhaerens M8 that combines arsenic oxidation and chromium reduction.</title>
        <authorList>
            <person name="Li X."/>
            <person name="Yu c."/>
        </authorList>
    </citation>
    <scope>NUCLEOTIDE SEQUENCE</scope>
    <source>
        <strain evidence="1">M8</strain>
        <plasmid evidence="1">pB</plasmid>
    </source>
</reference>
<dbReference type="EMBL" id="CP098809">
    <property type="protein sequence ID" value="USJ27632.1"/>
    <property type="molecule type" value="Genomic_DNA"/>
</dbReference>
<dbReference type="Proteomes" id="UP001055460">
    <property type="component" value="Plasmid pB"/>
</dbReference>
<evidence type="ECO:0000313" key="2">
    <source>
        <dbReference type="Proteomes" id="UP001055460"/>
    </source>
</evidence>
<name>A0A9Q8YEW1_ENSAD</name>
<dbReference type="RefSeq" id="WP_252161188.1">
    <property type="nucleotide sequence ID" value="NZ_CP098809.1"/>
</dbReference>
<proteinExistence type="predicted"/>
<dbReference type="AlphaFoldDB" id="A0A9Q8YEW1"/>
<evidence type="ECO:0000313" key="1">
    <source>
        <dbReference type="EMBL" id="USJ27632.1"/>
    </source>
</evidence>
<geneLocation type="plasmid" evidence="1 2">
    <name>pB</name>
</geneLocation>
<organism evidence="1 2">
    <name type="scientific">Ensifer adhaerens</name>
    <name type="common">Sinorhizobium morelense</name>
    <dbReference type="NCBI Taxonomy" id="106592"/>
    <lineage>
        <taxon>Bacteria</taxon>
        <taxon>Pseudomonadati</taxon>
        <taxon>Pseudomonadota</taxon>
        <taxon>Alphaproteobacteria</taxon>
        <taxon>Hyphomicrobiales</taxon>
        <taxon>Rhizobiaceae</taxon>
        <taxon>Sinorhizobium/Ensifer group</taxon>
        <taxon>Ensifer</taxon>
    </lineage>
</organism>
<protein>
    <submittedName>
        <fullName evidence="1">Uncharacterized protein</fullName>
    </submittedName>
</protein>
<keyword evidence="1" id="KW-0614">Plasmid</keyword>
<gene>
    <name evidence="1" type="ORF">NE863_27315</name>
</gene>
<accession>A0A9Q8YEW1</accession>
<sequence>MTTSERVVELLTTQGRYRTIATPFRIGSQEFDFTHILAATGKANDLVLVIELTGGTTNDIVIRSVFAFTRALDVVGSRRPVTVVLTSGQADKELINAINRVCRVLPIGAPEGDDSGQAVRDWLSALLPLENPPPVEHLADWRGLLLNDLKASLDEAETSRFIGWAQSGKETVEEALAAEITVRADRALEEGETP</sequence>